<protein>
    <submittedName>
        <fullName evidence="1">Uncharacterized protein</fullName>
    </submittedName>
</protein>
<dbReference type="HOGENOM" id="CLU_1465862_0_0_11"/>
<dbReference type="EMBL" id="CP006365">
    <property type="protein sequence ID" value="AGU14672.1"/>
    <property type="molecule type" value="Genomic_DNA"/>
</dbReference>
<keyword evidence="2" id="KW-1185">Reference proteome</keyword>
<dbReference type="STRING" id="1348662.CARG_02570"/>
<dbReference type="Proteomes" id="UP000016943">
    <property type="component" value="Chromosome"/>
</dbReference>
<evidence type="ECO:0000313" key="1">
    <source>
        <dbReference type="EMBL" id="AGU14672.1"/>
    </source>
</evidence>
<dbReference type="KEGG" id="caz:CARG_02570"/>
<proteinExistence type="predicted"/>
<dbReference type="AlphaFoldDB" id="U3GYL7"/>
<dbReference type="PATRIC" id="fig|1348662.3.peg.506"/>
<accession>U3GYL7</accession>
<name>U3GYL7_9CORY</name>
<reference evidence="1 2" key="1">
    <citation type="journal article" date="2013" name="Genome Announc.">
        <title>Whole-Genome Sequence of the Clinical Strain Corynebacterium argentoratense DSM 44202, Isolated from a Human Throat Specimen.</title>
        <authorList>
            <person name="Bomholt C."/>
            <person name="Glaub A."/>
            <person name="Gravermann K."/>
            <person name="Albersmeier A."/>
            <person name="Brinkrolf K."/>
            <person name="Ruckert C."/>
            <person name="Tauch A."/>
        </authorList>
    </citation>
    <scope>NUCLEOTIDE SEQUENCE [LARGE SCALE GENOMIC DNA]</scope>
    <source>
        <strain evidence="1">DSM 44202</strain>
    </source>
</reference>
<evidence type="ECO:0000313" key="2">
    <source>
        <dbReference type="Proteomes" id="UP000016943"/>
    </source>
</evidence>
<gene>
    <name evidence="1" type="ORF">CARG_02570</name>
</gene>
<organism evidence="1 2">
    <name type="scientific">Corynebacterium argentoratense DSM 44202</name>
    <dbReference type="NCBI Taxonomy" id="1348662"/>
    <lineage>
        <taxon>Bacteria</taxon>
        <taxon>Bacillati</taxon>
        <taxon>Actinomycetota</taxon>
        <taxon>Actinomycetes</taxon>
        <taxon>Mycobacteriales</taxon>
        <taxon>Corynebacteriaceae</taxon>
        <taxon>Corynebacterium</taxon>
    </lineage>
</organism>
<sequence>MYATYIDLFKDIDKLTDALHTARANITAPTTPPEVHTRAPYGPKPPCNLHWLNTTIEAEGSLKELTTALAELLDAPPPRHRHTTWLYHKAGDIVDNKEANQLAHEDLSTITHSLQPPTPTTDTTPPTTWEAEHSILHKLKRLGYTTTSKELHTLATRGHIEQAWTHKGKHYKLAQVVDYLTQTT</sequence>